<dbReference type="InterPro" id="IPR007110">
    <property type="entry name" value="Ig-like_dom"/>
</dbReference>
<feature type="domain" description="Ig-like" evidence="4">
    <location>
        <begin position="2"/>
        <end position="151"/>
    </location>
</feature>
<dbReference type="InterPro" id="IPR050111">
    <property type="entry name" value="C-type_lectin/snaclec_domain"/>
</dbReference>
<evidence type="ECO:0000313" key="6">
    <source>
        <dbReference type="RefSeq" id="XP_055859855.1"/>
    </source>
</evidence>
<dbReference type="InterPro" id="IPR016186">
    <property type="entry name" value="C-type_lectin-like/link_sf"/>
</dbReference>
<feature type="domain" description="C-type lectin" evidence="3">
    <location>
        <begin position="876"/>
        <end position="988"/>
    </location>
</feature>
<dbReference type="InterPro" id="IPR001304">
    <property type="entry name" value="C-type_lectin-like"/>
</dbReference>
<reference evidence="6" key="1">
    <citation type="submission" date="2025-08" db="UniProtKB">
        <authorList>
            <consortium name="RefSeq"/>
        </authorList>
    </citation>
    <scope>IDENTIFICATION</scope>
</reference>
<dbReference type="PROSITE" id="PS50835">
    <property type="entry name" value="IG_LIKE"/>
    <property type="match status" value="1"/>
</dbReference>
<sequence length="1003" mass="114771">MPTTTPATMQSISIQYITTLFVLCLLTASDADLILKTDPTTLSLNLNEKLTICCVITNNSVQQLTKLYFMNLARLSKSHKSVYDTLVYWYINESSRVEPAPLLNKQLGLITSGENRVCLIMKNATSDDATSYRCEVHGYDAEHKALQKKFTKGLVKYVDTSKEIKQNETITERSVHPGKNTSCSFNGSLSESNADYYKNQSQTFEILSAFITGPKQQWNVMQDTRRVSASSRRENKTADQVMSQLLSVTLNEQERPYLECLTAQRLCEDQIMYILGPSNQLFFQQNINLSLFVNTSTSTKPDVHACISNESQHSFFGIIGSELDMRMVCAFNLDKIYVFFSALLSPQEMDIFTYMDKNSIEIILNDLLLCVNQLKAKSSEPNVQGKIMTVLATIESLLTEINSKILSGPDKRALNIKSTSEAENGNGEDSITTNHTQLLQKNTLIENIKRIIELIKSLQSENQNDKLRTEKELLTAILQFQEDYVLTKQTFNEFLSSLDNTLEQFKGETLEADYLLLGEMQLQLQRNYSAINSSIHELNNSLQDILNQNLNRISTTNNFTQQFKQDIENLSDNTFDTMSKIQKQTMKYELQKDLILKIEYLVAAIENVKLLHQNDHLNLSKSLQISMNDFKDYRKSTSAELFEMKDRTNNQEKLLEELNSDSQNLAHDIRNINETIQEDLTELFAMSLDLKDDFNEFVKDFDDHSNRSSADIWKIQEDQERNLTMLTSSVKSFEDDMQIMNSTINTYFANISSEFHAIKDDLFNCVKASEIDDLKSNHTLQNTTDCLNIKRQKDFDNLNMLFQNANKEINTMKSESFTLKTEVEKLSKKNKELTGENINLRQLYSQINCEINILQQYVIKNVKAIENSIFHVSSSYNGRRYYLTIEKQFYCIKAAQFLCSVYGGYLAEVNDWNELNFIKSFLTSNDPCTGDSVIYIGGTDEVKEGRWVHISRGTPVVKALWDSGQPGGGRKENCQAFEKCSLLHDYSCLLKTPSRKFLCEIPE</sequence>
<dbReference type="AlphaFoldDB" id="A0A9W2YAW9"/>
<dbReference type="Gene3D" id="3.10.100.10">
    <property type="entry name" value="Mannose-Binding Protein A, subunit A"/>
    <property type="match status" value="1"/>
</dbReference>
<dbReference type="Proteomes" id="UP001165740">
    <property type="component" value="Chromosome 11"/>
</dbReference>
<feature type="coiled-coil region" evidence="1">
    <location>
        <begin position="641"/>
        <end position="675"/>
    </location>
</feature>
<gene>
    <name evidence="6" type="primary">LOC106059282</name>
</gene>
<keyword evidence="1" id="KW-0175">Coiled coil</keyword>
<dbReference type="GeneID" id="106059282"/>
<evidence type="ECO:0000313" key="5">
    <source>
        <dbReference type="Proteomes" id="UP001165740"/>
    </source>
</evidence>
<keyword evidence="2" id="KW-0732">Signal</keyword>
<evidence type="ECO:0000256" key="2">
    <source>
        <dbReference type="SAM" id="SignalP"/>
    </source>
</evidence>
<feature type="chain" id="PRO_5040771845" evidence="2">
    <location>
        <begin position="32"/>
        <end position="1003"/>
    </location>
</feature>
<name>A0A9W2YAW9_BIOGL</name>
<dbReference type="SMART" id="SM00034">
    <property type="entry name" value="CLECT"/>
    <property type="match status" value="1"/>
</dbReference>
<evidence type="ECO:0000259" key="3">
    <source>
        <dbReference type="PROSITE" id="PS50041"/>
    </source>
</evidence>
<keyword evidence="5" id="KW-1185">Reference proteome</keyword>
<feature type="coiled-coil region" evidence="1">
    <location>
        <begin position="795"/>
        <end position="843"/>
    </location>
</feature>
<evidence type="ECO:0000259" key="4">
    <source>
        <dbReference type="PROSITE" id="PS50835"/>
    </source>
</evidence>
<proteinExistence type="predicted"/>
<evidence type="ECO:0000256" key="1">
    <source>
        <dbReference type="SAM" id="Coils"/>
    </source>
</evidence>
<dbReference type="Pfam" id="PF00059">
    <property type="entry name" value="Lectin_C"/>
    <property type="match status" value="1"/>
</dbReference>
<feature type="signal peptide" evidence="2">
    <location>
        <begin position="1"/>
        <end position="31"/>
    </location>
</feature>
<organism evidence="5 6">
    <name type="scientific">Biomphalaria glabrata</name>
    <name type="common">Bloodfluke planorb</name>
    <name type="synonym">Freshwater snail</name>
    <dbReference type="NCBI Taxonomy" id="6526"/>
    <lineage>
        <taxon>Eukaryota</taxon>
        <taxon>Metazoa</taxon>
        <taxon>Spiralia</taxon>
        <taxon>Lophotrochozoa</taxon>
        <taxon>Mollusca</taxon>
        <taxon>Gastropoda</taxon>
        <taxon>Heterobranchia</taxon>
        <taxon>Euthyneura</taxon>
        <taxon>Panpulmonata</taxon>
        <taxon>Hygrophila</taxon>
        <taxon>Lymnaeoidea</taxon>
        <taxon>Planorbidae</taxon>
        <taxon>Biomphalaria</taxon>
    </lineage>
</organism>
<dbReference type="PROSITE" id="PS50041">
    <property type="entry name" value="C_TYPE_LECTIN_2"/>
    <property type="match status" value="1"/>
</dbReference>
<dbReference type="OrthoDB" id="8950604at2759"/>
<protein>
    <submittedName>
        <fullName evidence="6">Uncharacterized protein LOC106059282 isoform X1</fullName>
    </submittedName>
</protein>
<dbReference type="CDD" id="cd00037">
    <property type="entry name" value="CLECT"/>
    <property type="match status" value="1"/>
</dbReference>
<dbReference type="PANTHER" id="PTHR22803">
    <property type="entry name" value="MANNOSE, PHOSPHOLIPASE, LECTIN RECEPTOR RELATED"/>
    <property type="match status" value="1"/>
</dbReference>
<dbReference type="SUPFAM" id="SSF56436">
    <property type="entry name" value="C-type lectin-like"/>
    <property type="match status" value="1"/>
</dbReference>
<dbReference type="RefSeq" id="XP_055859855.1">
    <property type="nucleotide sequence ID" value="XM_056003880.1"/>
</dbReference>
<accession>A0A9W2YAW9</accession>
<dbReference type="InterPro" id="IPR016187">
    <property type="entry name" value="CTDL_fold"/>
</dbReference>